<feature type="transmembrane region" description="Helical" evidence="2">
    <location>
        <begin position="534"/>
        <end position="554"/>
    </location>
</feature>
<dbReference type="OMA" id="NTIMGED"/>
<keyword evidence="4" id="KW-1185">Reference proteome</keyword>
<accession>A0A1Y2LPH7</accession>
<keyword evidence="2" id="KW-0812">Transmembrane</keyword>
<feature type="compositionally biased region" description="Basic and acidic residues" evidence="1">
    <location>
        <begin position="32"/>
        <end position="41"/>
    </location>
</feature>
<feature type="region of interest" description="Disordered" evidence="1">
    <location>
        <begin position="25"/>
        <end position="48"/>
    </location>
</feature>
<dbReference type="EMBL" id="KZ107855">
    <property type="protein sequence ID" value="OSS45097.1"/>
    <property type="molecule type" value="Genomic_DNA"/>
</dbReference>
<dbReference type="Proteomes" id="UP000193240">
    <property type="component" value="Unassembled WGS sequence"/>
</dbReference>
<keyword evidence="2" id="KW-0472">Membrane</keyword>
<reference evidence="3 4" key="1">
    <citation type="journal article" date="2017" name="Genome Announc.">
        <title>Genome sequence of the saprophytic ascomycete Epicoccum nigrum ICMP 19927 strain isolated from New Zealand.</title>
        <authorList>
            <person name="Fokin M."/>
            <person name="Fleetwood D."/>
            <person name="Weir B.S."/>
            <person name="Villas-Boas S.G."/>
        </authorList>
    </citation>
    <scope>NUCLEOTIDE SEQUENCE [LARGE SCALE GENOMIC DNA]</scope>
    <source>
        <strain evidence="3 4">ICMP 19927</strain>
    </source>
</reference>
<organism evidence="3 4">
    <name type="scientific">Epicoccum nigrum</name>
    <name type="common">Soil fungus</name>
    <name type="synonym">Epicoccum purpurascens</name>
    <dbReference type="NCBI Taxonomy" id="105696"/>
    <lineage>
        <taxon>Eukaryota</taxon>
        <taxon>Fungi</taxon>
        <taxon>Dikarya</taxon>
        <taxon>Ascomycota</taxon>
        <taxon>Pezizomycotina</taxon>
        <taxon>Dothideomycetes</taxon>
        <taxon>Pleosporomycetidae</taxon>
        <taxon>Pleosporales</taxon>
        <taxon>Pleosporineae</taxon>
        <taxon>Didymellaceae</taxon>
        <taxon>Epicoccum</taxon>
    </lineage>
</organism>
<proteinExistence type="predicted"/>
<feature type="transmembrane region" description="Helical" evidence="2">
    <location>
        <begin position="95"/>
        <end position="116"/>
    </location>
</feature>
<sequence length="723" mass="80412">MAHRAISQHEMSQIRPKTSCAKLLNRGGAHSESVRDTDRTPEQAQPDPNSIMRQLRLQFVTAILRRCLGARWNSSKERRKIALQHSRPMAAIHSLFHVVPLAGAITLLVLQWTSSWASATNNYSTVLQFAAKSQELVMQASIVEIILCIVRVGLVDSTVPFGALSGAIQPTQLSYLWSLDFFSIFKSPALQGWRKMIFVIAIPSLISLIALVGPSSAVLMIPRPETSRVVPGYPSTFKGYLNESEGSLYPSHVGQAQDLDLDLANLNLTALFARLEKTTGTGLRANNTYETVFQGIVYPSMKTFDEPDRLLLLSNSETGVNATIPTEVVPTAYSYFFQDGLNVTYSVEATLPVVCTQEWSLKGNPGVDSKTILYYYKDDMRSLEPLFEISQMVKEVSGLVEMDYQPPDYQAQVPNQTFIYFNPIWKPSPEPGSNSWLGVMLYGYTIGIAQPTRNASSLLQWLLNERKGEARVTLRVKVITLNAHWNTDTMQLANRGKLRRAILRPNQSSLSRKIGTRPITLDLTAARSIHSATFVRVMASIGVPIAAAFVMMLSKVPLQHLESRRTLFETSYPNITYDENYLKDHQNLFHTSPTPNMPSNEATLNFVATQYGYGYASRSTSVYLSMTVMLVYCVIAISYVSYTLVTGSTSTAWNSGAELVALALQSRKPGHLGHTGVGIDSIKTYSEGVGIRVNTENELELVFVRDRDFDKAGLQKLEKRTAY</sequence>
<gene>
    <name evidence="3" type="ORF">B5807_09255</name>
</gene>
<keyword evidence="2" id="KW-1133">Transmembrane helix</keyword>
<evidence type="ECO:0000313" key="4">
    <source>
        <dbReference type="Proteomes" id="UP000193240"/>
    </source>
</evidence>
<evidence type="ECO:0000256" key="2">
    <source>
        <dbReference type="SAM" id="Phobius"/>
    </source>
</evidence>
<evidence type="ECO:0000313" key="3">
    <source>
        <dbReference type="EMBL" id="OSS45097.1"/>
    </source>
</evidence>
<dbReference type="InParanoid" id="A0A1Y2LPH7"/>
<feature type="transmembrane region" description="Helical" evidence="2">
    <location>
        <begin position="622"/>
        <end position="642"/>
    </location>
</feature>
<feature type="transmembrane region" description="Helical" evidence="2">
    <location>
        <begin position="196"/>
        <end position="221"/>
    </location>
</feature>
<name>A0A1Y2LPH7_EPING</name>
<dbReference type="AlphaFoldDB" id="A0A1Y2LPH7"/>
<protein>
    <submittedName>
        <fullName evidence="3">Uncharacterized protein</fullName>
    </submittedName>
</protein>
<evidence type="ECO:0000256" key="1">
    <source>
        <dbReference type="SAM" id="MobiDB-lite"/>
    </source>
</evidence>